<dbReference type="GO" id="GO:0050660">
    <property type="term" value="F:flavin adenine dinucleotide binding"/>
    <property type="evidence" value="ECO:0007669"/>
    <property type="project" value="InterPro"/>
</dbReference>
<proteinExistence type="inferred from homology"/>
<keyword evidence="5" id="KW-0521">NADP</keyword>
<dbReference type="PIRSF" id="PIRSF000332">
    <property type="entry name" value="FMO"/>
    <property type="match status" value="1"/>
</dbReference>
<dbReference type="InterPro" id="IPR050346">
    <property type="entry name" value="FMO-like"/>
</dbReference>
<dbReference type="SUPFAM" id="SSF51905">
    <property type="entry name" value="FAD/NAD(P)-binding domain"/>
    <property type="match status" value="1"/>
</dbReference>
<organism evidence="9 11">
    <name type="scientific">Rotaria sordida</name>
    <dbReference type="NCBI Taxonomy" id="392033"/>
    <lineage>
        <taxon>Eukaryota</taxon>
        <taxon>Metazoa</taxon>
        <taxon>Spiralia</taxon>
        <taxon>Gnathifera</taxon>
        <taxon>Rotifera</taxon>
        <taxon>Eurotatoria</taxon>
        <taxon>Bdelloidea</taxon>
        <taxon>Philodinida</taxon>
        <taxon>Philodinidae</taxon>
        <taxon>Rotaria</taxon>
    </lineage>
</organism>
<gene>
    <name evidence="10" type="ORF">JBS370_LOCUS2080</name>
    <name evidence="9" type="ORF">ZHD862_LOCUS330</name>
</gene>
<comment type="caution">
    <text evidence="9">The sequence shown here is derived from an EMBL/GenBank/DDBJ whole genome shotgun (WGS) entry which is preliminary data.</text>
</comment>
<dbReference type="InterPro" id="IPR020946">
    <property type="entry name" value="Flavin_mOase-like"/>
</dbReference>
<evidence type="ECO:0000256" key="4">
    <source>
        <dbReference type="ARBA" id="ARBA00022827"/>
    </source>
</evidence>
<comment type="similarity">
    <text evidence="2 8">Belongs to the FMO family.</text>
</comment>
<name>A0A813PZ76_9BILA</name>
<dbReference type="AlphaFoldDB" id="A0A813PZ76"/>
<keyword evidence="4 8" id="KW-0274">FAD</keyword>
<keyword evidence="7 8" id="KW-0503">Monooxygenase</keyword>
<evidence type="ECO:0000256" key="3">
    <source>
        <dbReference type="ARBA" id="ARBA00022630"/>
    </source>
</evidence>
<evidence type="ECO:0000256" key="6">
    <source>
        <dbReference type="ARBA" id="ARBA00023002"/>
    </source>
</evidence>
<dbReference type="Gene3D" id="3.50.50.60">
    <property type="entry name" value="FAD/NAD(P)-binding domain"/>
    <property type="match status" value="2"/>
</dbReference>
<protein>
    <recommendedName>
        <fullName evidence="8">Flavin-containing monooxygenase</fullName>
        <ecNumber evidence="8">1.-.-.-</ecNumber>
    </recommendedName>
</protein>
<dbReference type="EC" id="1.-.-.-" evidence="8"/>
<keyword evidence="3 8" id="KW-0285">Flavoprotein</keyword>
<dbReference type="Proteomes" id="UP000663836">
    <property type="component" value="Unassembled WGS sequence"/>
</dbReference>
<evidence type="ECO:0000256" key="8">
    <source>
        <dbReference type="RuleBase" id="RU361177"/>
    </source>
</evidence>
<dbReference type="InterPro" id="IPR036188">
    <property type="entry name" value="FAD/NAD-bd_sf"/>
</dbReference>
<evidence type="ECO:0000256" key="2">
    <source>
        <dbReference type="ARBA" id="ARBA00009183"/>
    </source>
</evidence>
<sequence>MANITKKRIAIIGAGPCGLSQLIAFKQAEKEQRIELICFERQAEWGGLWQYTALTGIDPCGELIHSSMYRHLWTNGPKEMLEYVDYPFEKHFGRAVSSYPPRAIMYDYIIGRATAADIHKFIRFRTAVRFVNFDVNTKQFHVTIQDLLNEKILEHLTFDHVIVATGHYTLPNVPNFEGISKFPGRVLHSHDYRGADEFVDKNILIIGGSYSAEDIGIQCYKFGARSITISYRSFPMNFKWPDNIKEVPMLIRMEGHTAYFKDGTSVGNIDCIILCTGYRHNHSYMAEPLRLYCSGNLFIPSNLYKGIFWSPELRLAYLGMQNQTYSLNMFDIQAALVRDVFLGYVKLPDDDDEKKREEDISQWQAREQVIAANDHEGFTDLQTDYIRDIVSCCDQNTVPKFDLERAKAGFYKFFNDKREDFITFRDQTFTSIFPPYNEAPPCQIKWTKNMDDSIEGYLSSIKTT</sequence>
<evidence type="ECO:0000313" key="11">
    <source>
        <dbReference type="Proteomes" id="UP000663864"/>
    </source>
</evidence>
<evidence type="ECO:0000256" key="5">
    <source>
        <dbReference type="ARBA" id="ARBA00022857"/>
    </source>
</evidence>
<comment type="cofactor">
    <cofactor evidence="1 8">
        <name>FAD</name>
        <dbReference type="ChEBI" id="CHEBI:57692"/>
    </cofactor>
</comment>
<evidence type="ECO:0000313" key="10">
    <source>
        <dbReference type="EMBL" id="CAF3566053.1"/>
    </source>
</evidence>
<accession>A0A813PZ76</accession>
<dbReference type="PANTHER" id="PTHR23023">
    <property type="entry name" value="DIMETHYLANILINE MONOOXYGENASE"/>
    <property type="match status" value="1"/>
</dbReference>
<dbReference type="GO" id="GO:0004499">
    <property type="term" value="F:N,N-dimethylaniline monooxygenase activity"/>
    <property type="evidence" value="ECO:0007669"/>
    <property type="project" value="InterPro"/>
</dbReference>
<evidence type="ECO:0000256" key="1">
    <source>
        <dbReference type="ARBA" id="ARBA00001974"/>
    </source>
</evidence>
<reference evidence="9" key="1">
    <citation type="submission" date="2021-02" db="EMBL/GenBank/DDBJ databases">
        <authorList>
            <person name="Nowell W R."/>
        </authorList>
    </citation>
    <scope>NUCLEOTIDE SEQUENCE</scope>
</reference>
<dbReference type="EMBL" id="CAJNOT010000005">
    <property type="protein sequence ID" value="CAF0761035.1"/>
    <property type="molecule type" value="Genomic_DNA"/>
</dbReference>
<dbReference type="FunFam" id="3.50.50.60:FF:000138">
    <property type="entry name" value="Flavin-containing monooxygenase"/>
    <property type="match status" value="1"/>
</dbReference>
<dbReference type="Proteomes" id="UP000663864">
    <property type="component" value="Unassembled WGS sequence"/>
</dbReference>
<evidence type="ECO:0000256" key="7">
    <source>
        <dbReference type="ARBA" id="ARBA00023033"/>
    </source>
</evidence>
<evidence type="ECO:0000313" key="9">
    <source>
        <dbReference type="EMBL" id="CAF0761035.1"/>
    </source>
</evidence>
<keyword evidence="6 8" id="KW-0560">Oxidoreductase</keyword>
<dbReference type="Pfam" id="PF00743">
    <property type="entry name" value="FMO-like"/>
    <property type="match status" value="2"/>
</dbReference>
<dbReference type="EMBL" id="CAJOBD010000077">
    <property type="protein sequence ID" value="CAF3566053.1"/>
    <property type="molecule type" value="Genomic_DNA"/>
</dbReference>
<dbReference type="InterPro" id="IPR000960">
    <property type="entry name" value="Flavin_mOase"/>
</dbReference>
<dbReference type="GO" id="GO:0050661">
    <property type="term" value="F:NADP binding"/>
    <property type="evidence" value="ECO:0007669"/>
    <property type="project" value="InterPro"/>
</dbReference>